<name>A0A8S1C2C9_9INSE</name>
<keyword evidence="2" id="KW-1185">Reference proteome</keyword>
<proteinExistence type="predicted"/>
<dbReference type="AlphaFoldDB" id="A0A8S1C2C9"/>
<gene>
    <name evidence="1" type="ORF">CLODIP_2_CD15745</name>
</gene>
<protein>
    <submittedName>
        <fullName evidence="1">Uncharacterized protein</fullName>
    </submittedName>
</protein>
<sequence>MTLRQRHSRGEWETRTRTRMMVNNIDSSLQQDLESHEEELFGKLLSAQIERTELVRMLDEARNQRFTHRYYYFNRFRVRYNEAVTYPEDKLDNTDLAEALSRARNIDSSLSVRIRVLKRKLEDVDLECFRLEDQMESQK</sequence>
<reference evidence="1 2" key="1">
    <citation type="submission" date="2020-04" db="EMBL/GenBank/DDBJ databases">
        <authorList>
            <person name="Alioto T."/>
            <person name="Alioto T."/>
            <person name="Gomez Garrido J."/>
        </authorList>
    </citation>
    <scope>NUCLEOTIDE SEQUENCE [LARGE SCALE GENOMIC DNA]</scope>
</reference>
<organism evidence="1 2">
    <name type="scientific">Cloeon dipterum</name>
    <dbReference type="NCBI Taxonomy" id="197152"/>
    <lineage>
        <taxon>Eukaryota</taxon>
        <taxon>Metazoa</taxon>
        <taxon>Ecdysozoa</taxon>
        <taxon>Arthropoda</taxon>
        <taxon>Hexapoda</taxon>
        <taxon>Insecta</taxon>
        <taxon>Pterygota</taxon>
        <taxon>Palaeoptera</taxon>
        <taxon>Ephemeroptera</taxon>
        <taxon>Pisciforma</taxon>
        <taxon>Baetidae</taxon>
        <taxon>Cloeon</taxon>
    </lineage>
</organism>
<evidence type="ECO:0000313" key="2">
    <source>
        <dbReference type="Proteomes" id="UP000494165"/>
    </source>
</evidence>
<dbReference type="Proteomes" id="UP000494165">
    <property type="component" value="Unassembled WGS sequence"/>
</dbReference>
<comment type="caution">
    <text evidence="1">The sequence shown here is derived from an EMBL/GenBank/DDBJ whole genome shotgun (WGS) entry which is preliminary data.</text>
</comment>
<dbReference type="EMBL" id="CADEPI010000006">
    <property type="protein sequence ID" value="CAB3361343.1"/>
    <property type="molecule type" value="Genomic_DNA"/>
</dbReference>
<evidence type="ECO:0000313" key="1">
    <source>
        <dbReference type="EMBL" id="CAB3361343.1"/>
    </source>
</evidence>
<accession>A0A8S1C2C9</accession>